<evidence type="ECO:0000313" key="1">
    <source>
        <dbReference type="EMBL" id="TQL56795.1"/>
    </source>
</evidence>
<accession>A0A542Z906</accession>
<sequence>MLDASAALSLLPSAFTSREAFGVGLSQSVLERLVRRGTIMRIQRGVFRQGVGPCDDEAPWAAERRRHLSLARAALLAHPDHALSHETAAVAWEWPVLIHRDSPIHLTALHVEPRSRREGRVILHHSDSVVNEAVQVDTLTTMAPARIVADCLRSMRPSRAVAVADAAVRAGATSLSEVESVIASQWRWRGRPRAREALELVDPRRETWLESFSFCELNALGIGLPTPQVDIFDASGDWVARVDGIWIGDGTVAEADGRGKYGLPGSDGLPATQATVVDRVLAEKRREDALRSLGLEVVRWDFAEIRKDPERVASRVRAARARGDLARFTGSLRHPDSREDTA</sequence>
<reference evidence="1 2" key="1">
    <citation type="submission" date="2019-06" db="EMBL/GenBank/DDBJ databases">
        <title>Sequencing the genomes of 1000 actinobacteria strains.</title>
        <authorList>
            <person name="Klenk H.-P."/>
        </authorList>
    </citation>
    <scope>NUCLEOTIDE SEQUENCE [LARGE SCALE GENOMIC DNA]</scope>
    <source>
        <strain evidence="1 2">DSM 18082</strain>
    </source>
</reference>
<comment type="caution">
    <text evidence="1">The sequence shown here is derived from an EMBL/GenBank/DDBJ whole genome shotgun (WGS) entry which is preliminary data.</text>
</comment>
<protein>
    <submittedName>
        <fullName evidence="1">Uncharacterized protein</fullName>
    </submittedName>
</protein>
<dbReference type="OrthoDB" id="5517693at2"/>
<dbReference type="RefSeq" id="WP_141790170.1">
    <property type="nucleotide sequence ID" value="NZ_BAAAKX010000008.1"/>
</dbReference>
<name>A0A542Z906_9MICO</name>
<keyword evidence="2" id="KW-1185">Reference proteome</keyword>
<dbReference type="Proteomes" id="UP000319514">
    <property type="component" value="Unassembled WGS sequence"/>
</dbReference>
<dbReference type="EMBL" id="VFOQ01000002">
    <property type="protein sequence ID" value="TQL56795.1"/>
    <property type="molecule type" value="Genomic_DNA"/>
</dbReference>
<evidence type="ECO:0000313" key="2">
    <source>
        <dbReference type="Proteomes" id="UP000319514"/>
    </source>
</evidence>
<gene>
    <name evidence="1" type="ORF">FB474_3556</name>
</gene>
<organism evidence="1 2">
    <name type="scientific">Oryzihumus leptocrescens</name>
    <dbReference type="NCBI Taxonomy" id="297536"/>
    <lineage>
        <taxon>Bacteria</taxon>
        <taxon>Bacillati</taxon>
        <taxon>Actinomycetota</taxon>
        <taxon>Actinomycetes</taxon>
        <taxon>Micrococcales</taxon>
        <taxon>Intrasporangiaceae</taxon>
        <taxon>Oryzihumus</taxon>
    </lineage>
</organism>
<dbReference type="AlphaFoldDB" id="A0A542Z906"/>
<proteinExistence type="predicted"/>